<reference evidence="1" key="1">
    <citation type="journal article" date="2018" name="PLoS Negl. Trop. Dis.">
        <title>Sialome diversity of ticks revealed by RNAseq of single tick salivary glands.</title>
        <authorList>
            <person name="Perner J."/>
            <person name="Kropackova S."/>
            <person name="Kopacek P."/>
            <person name="Ribeiro J.M."/>
        </authorList>
    </citation>
    <scope>NUCLEOTIDE SEQUENCE</scope>
    <source>
        <strain evidence="1">Siblings of single egg batch collected in Ceske Budejovice</strain>
        <tissue evidence="1">Salivary glands</tissue>
    </source>
</reference>
<protein>
    <submittedName>
        <fullName evidence="1">Putative conserved protein with signal anchor</fullName>
    </submittedName>
</protein>
<proteinExistence type="predicted"/>
<organism evidence="1">
    <name type="scientific">Ixodes ricinus</name>
    <name type="common">Common tick</name>
    <name type="synonym">Acarus ricinus</name>
    <dbReference type="NCBI Taxonomy" id="34613"/>
    <lineage>
        <taxon>Eukaryota</taxon>
        <taxon>Metazoa</taxon>
        <taxon>Ecdysozoa</taxon>
        <taxon>Arthropoda</taxon>
        <taxon>Chelicerata</taxon>
        <taxon>Arachnida</taxon>
        <taxon>Acari</taxon>
        <taxon>Parasitiformes</taxon>
        <taxon>Ixodida</taxon>
        <taxon>Ixodoidea</taxon>
        <taxon>Ixodidae</taxon>
        <taxon>Ixodinae</taxon>
        <taxon>Ixodes</taxon>
    </lineage>
</organism>
<dbReference type="AlphaFoldDB" id="A0A147BE60"/>
<feature type="non-terminal residue" evidence="1">
    <location>
        <position position="1"/>
    </location>
</feature>
<sequence>GQKDAFQRSEGTQEMSDCCDTSNWKCWIARWQRYRILSGLHLRNAETRVSTFLHAMQREAEDVLTDADRRQRLIFHLARILALKRRLSQLANEAAETFLTELHYGPSNPETWTSPNLLFIFILGF</sequence>
<accession>A0A147BE60</accession>
<name>A0A147BE60_IXORI</name>
<evidence type="ECO:0000313" key="1">
    <source>
        <dbReference type="EMBL" id="JAR89067.1"/>
    </source>
</evidence>
<dbReference type="EMBL" id="GEGO01006337">
    <property type="protein sequence ID" value="JAR89067.1"/>
    <property type="molecule type" value="Transcribed_RNA"/>
</dbReference>